<evidence type="ECO:0000259" key="3">
    <source>
        <dbReference type="PROSITE" id="PS50089"/>
    </source>
</evidence>
<organism evidence="5 6">
    <name type="scientific">Digitaria exilis</name>
    <dbReference type="NCBI Taxonomy" id="1010633"/>
    <lineage>
        <taxon>Eukaryota</taxon>
        <taxon>Viridiplantae</taxon>
        <taxon>Streptophyta</taxon>
        <taxon>Embryophyta</taxon>
        <taxon>Tracheophyta</taxon>
        <taxon>Spermatophyta</taxon>
        <taxon>Magnoliopsida</taxon>
        <taxon>Liliopsida</taxon>
        <taxon>Poales</taxon>
        <taxon>Poaceae</taxon>
        <taxon>PACMAD clade</taxon>
        <taxon>Panicoideae</taxon>
        <taxon>Panicodae</taxon>
        <taxon>Paniceae</taxon>
        <taxon>Anthephorinae</taxon>
        <taxon>Digitaria</taxon>
    </lineage>
</organism>
<dbReference type="SMART" id="SM00184">
    <property type="entry name" value="RING"/>
    <property type="match status" value="1"/>
</dbReference>
<feature type="compositionally biased region" description="Basic residues" evidence="2">
    <location>
        <begin position="1"/>
        <end position="10"/>
    </location>
</feature>
<dbReference type="Gene3D" id="3.40.50.410">
    <property type="entry name" value="von Willebrand factor, type A domain"/>
    <property type="match status" value="1"/>
</dbReference>
<comment type="caution">
    <text evidence="5">The sequence shown here is derived from an EMBL/GenBank/DDBJ whole genome shotgun (WGS) entry which is preliminary data.</text>
</comment>
<dbReference type="Pfam" id="PF00092">
    <property type="entry name" value="VWA"/>
    <property type="match status" value="1"/>
</dbReference>
<dbReference type="AlphaFoldDB" id="A0A835CE86"/>
<feature type="compositionally biased region" description="Polar residues" evidence="2">
    <location>
        <begin position="30"/>
        <end position="49"/>
    </location>
</feature>
<evidence type="ECO:0000313" key="6">
    <source>
        <dbReference type="Proteomes" id="UP000636709"/>
    </source>
</evidence>
<dbReference type="GO" id="GO:0008270">
    <property type="term" value="F:zinc ion binding"/>
    <property type="evidence" value="ECO:0007669"/>
    <property type="project" value="UniProtKB-KW"/>
</dbReference>
<dbReference type="PROSITE" id="PS50089">
    <property type="entry name" value="ZF_RING_2"/>
    <property type="match status" value="1"/>
</dbReference>
<feature type="domain" description="VWFA" evidence="4">
    <location>
        <begin position="197"/>
        <end position="306"/>
    </location>
</feature>
<dbReference type="Pfam" id="PF17123">
    <property type="entry name" value="zf-RING_11"/>
    <property type="match status" value="1"/>
</dbReference>
<dbReference type="CDD" id="cd01466">
    <property type="entry name" value="vWA_C3HC4_type"/>
    <property type="match status" value="1"/>
</dbReference>
<dbReference type="PANTHER" id="PTHR10579:SF132">
    <property type="entry name" value="OS10G0464800 PROTEIN"/>
    <property type="match status" value="1"/>
</dbReference>
<reference evidence="5" key="1">
    <citation type="submission" date="2020-07" db="EMBL/GenBank/DDBJ databases">
        <title>Genome sequence and genetic diversity analysis of an under-domesticated orphan crop, white fonio (Digitaria exilis).</title>
        <authorList>
            <person name="Bennetzen J.L."/>
            <person name="Chen S."/>
            <person name="Ma X."/>
            <person name="Wang X."/>
            <person name="Yssel A.E.J."/>
            <person name="Chaluvadi S.R."/>
            <person name="Johnson M."/>
            <person name="Gangashetty P."/>
            <person name="Hamidou F."/>
            <person name="Sanogo M.D."/>
            <person name="Zwaenepoel A."/>
            <person name="Wallace J."/>
            <person name="Van De Peer Y."/>
            <person name="Van Deynze A."/>
        </authorList>
    </citation>
    <scope>NUCLEOTIDE SEQUENCE</scope>
    <source>
        <tissue evidence="5">Leaves</tissue>
    </source>
</reference>
<keyword evidence="1" id="KW-0479">Metal-binding</keyword>
<dbReference type="PROSITE" id="PS50234">
    <property type="entry name" value="VWFA"/>
    <property type="match status" value="1"/>
</dbReference>
<evidence type="ECO:0000256" key="2">
    <source>
        <dbReference type="SAM" id="MobiDB-lite"/>
    </source>
</evidence>
<gene>
    <name evidence="5" type="ORF">HU200_022175</name>
</gene>
<feature type="domain" description="RING-type" evidence="3">
    <location>
        <begin position="67"/>
        <end position="109"/>
    </location>
</feature>
<sequence length="783" mass="84859">MAGLNRKRSISRNERAVPSLDWAKVPLAPSSHNTTPPEHANQQTENPSPTRIDLPAAASMASTSDPCAICLSDISRGQAVFTAECSHTFHHRCISDSVAHGNRNCPLCKATWRDVPAVDPSAPAPAPPRRPYAHDEETVAQNNVVHQADADGVGQFVLKTHCELSAVARDESRDNFAVLVHATAPEAAADAARAPLDLVTVLDVSSSMQGEKLALLKQAMRFVIDNLGPADRLSVVSFSDTANRRIRLVRMSDAGKASAKLAVESLVARGCTNIGDGLKVASEVLANRRYRNAVSSVILLSDGQDNLDSGSRPGPMHTFGFGTDHDAAAMHAIAEVTGGTFAFVENQEVIQDSFAQCIGGLLSVVVQDAHLAVTCVHPGVRVREVKSGRYESLVAEDGQAASVVVGELYAGEERRFLLFVDVPGAEAADDEDATTMLVRVRCTYRDTSTGREIDVDGEDAVVQRPVEVTTNNLGASKEVERERVRVAAVEDMAAARAAAERGEHAEAGRILQRRRQAVMQSAAGDPAYDALLEELEDLSARAEDRGEYERTGRACMLTGMSTHAQQRGTLLAPFVTKAARRMVDMSQVATAYKEVATALVNDDEEHGEEVARGSAAGDVVVTAEEDERGHRRDQRRQLRREQRQRLDHMNQQTWKAGPTCLPKCPNSSWPPALSLSHQPSLRSFLPHSLSLLFLSLVWEESPRFLHSSTTLPCRSFTGGSPELDAGELLHHHVVIFPKLEQGEASPRFSSIAPLQKQTAPKTEVRAAAGELFDDLGKSRIIRF</sequence>
<dbReference type="SMART" id="SM00327">
    <property type="entry name" value="VWA"/>
    <property type="match status" value="1"/>
</dbReference>
<feature type="compositionally biased region" description="Basic and acidic residues" evidence="2">
    <location>
        <begin position="627"/>
        <end position="645"/>
    </location>
</feature>
<name>A0A835CE86_9POAL</name>
<dbReference type="SUPFAM" id="SSF53300">
    <property type="entry name" value="vWA-like"/>
    <property type="match status" value="1"/>
</dbReference>
<dbReference type="Gene3D" id="3.30.40.10">
    <property type="entry name" value="Zinc/RING finger domain, C3HC4 (zinc finger)"/>
    <property type="match status" value="1"/>
</dbReference>
<dbReference type="InterPro" id="IPR001841">
    <property type="entry name" value="Znf_RING"/>
</dbReference>
<keyword evidence="1" id="KW-0862">Zinc</keyword>
<accession>A0A835CE86</accession>
<protein>
    <submittedName>
        <fullName evidence="5">Uncharacterized protein</fullName>
    </submittedName>
</protein>
<proteinExistence type="predicted"/>
<dbReference type="InterPro" id="IPR013083">
    <property type="entry name" value="Znf_RING/FYVE/PHD"/>
</dbReference>
<dbReference type="InterPro" id="IPR002035">
    <property type="entry name" value="VWF_A"/>
</dbReference>
<dbReference type="EMBL" id="JACEFO010001669">
    <property type="protein sequence ID" value="KAF8723028.1"/>
    <property type="molecule type" value="Genomic_DNA"/>
</dbReference>
<feature type="region of interest" description="Disordered" evidence="2">
    <location>
        <begin position="1"/>
        <end position="52"/>
    </location>
</feature>
<dbReference type="Proteomes" id="UP000636709">
    <property type="component" value="Unassembled WGS sequence"/>
</dbReference>
<dbReference type="InterPro" id="IPR051266">
    <property type="entry name" value="CLCR"/>
</dbReference>
<evidence type="ECO:0000259" key="4">
    <source>
        <dbReference type="PROSITE" id="PS50234"/>
    </source>
</evidence>
<evidence type="ECO:0000313" key="5">
    <source>
        <dbReference type="EMBL" id="KAF8723028.1"/>
    </source>
</evidence>
<dbReference type="OrthoDB" id="687730at2759"/>
<dbReference type="InterPro" id="IPR036465">
    <property type="entry name" value="vWFA_dom_sf"/>
</dbReference>
<keyword evidence="1" id="KW-0863">Zinc-finger</keyword>
<keyword evidence="6" id="KW-1185">Reference proteome</keyword>
<evidence type="ECO:0000256" key="1">
    <source>
        <dbReference type="PROSITE-ProRule" id="PRU00175"/>
    </source>
</evidence>
<dbReference type="PANTHER" id="PTHR10579">
    <property type="entry name" value="CALCIUM-ACTIVATED CHLORIDE CHANNEL REGULATOR"/>
    <property type="match status" value="1"/>
</dbReference>
<dbReference type="SUPFAM" id="SSF57850">
    <property type="entry name" value="RING/U-box"/>
    <property type="match status" value="1"/>
</dbReference>
<feature type="region of interest" description="Disordered" evidence="2">
    <location>
        <begin position="622"/>
        <end position="645"/>
    </location>
</feature>